<feature type="region of interest" description="Disordered" evidence="1">
    <location>
        <begin position="197"/>
        <end position="261"/>
    </location>
</feature>
<sequence>MPGISICNPCKYMGSCVKSSTNKRETYVSPEKDVSKRLKRIQRSSSVTVAFLKIPNRRCTTGFWKSWESFSSSKKKKVVKFSKTSEHFDCGHYGHSSSLENSDACKGPSLRTNLSYTQTSNSSDELSTNKSMEAGFQNRDSNLIDLPIYKDKPNLHTIEYQGNSISNDVSNLSIDLNNINKYFEQLSYLETEFQKQVNTSHQESKNRKCGKEYSRNKSIIESQTGKNQQMKRSEDRKNDEISRNSHLRDEPSTSGTNSIIINRRDNINTFESLNSRIPKASASLKNSSETPELKTIGESNHSENAIEEFSSENCAKNIFNVDESNIQMPELQIGAVPTINNNISPIPSVSSVGAEINNEKNSSNGKFLKSFL</sequence>
<dbReference type="EMBL" id="JABFTP020000124">
    <property type="protein sequence ID" value="KAL3279756.1"/>
    <property type="molecule type" value="Genomic_DNA"/>
</dbReference>
<comment type="caution">
    <text evidence="2">The sequence shown here is derived from an EMBL/GenBank/DDBJ whole genome shotgun (WGS) entry which is preliminary data.</text>
</comment>
<feature type="compositionally biased region" description="Basic and acidic residues" evidence="1">
    <location>
        <begin position="231"/>
        <end position="251"/>
    </location>
</feature>
<accession>A0ABD2NLZ7</accession>
<proteinExistence type="predicted"/>
<dbReference type="AlphaFoldDB" id="A0ABD2NLZ7"/>
<keyword evidence="3" id="KW-1185">Reference proteome</keyword>
<organism evidence="2 3">
    <name type="scientific">Cryptolaemus montrouzieri</name>
    <dbReference type="NCBI Taxonomy" id="559131"/>
    <lineage>
        <taxon>Eukaryota</taxon>
        <taxon>Metazoa</taxon>
        <taxon>Ecdysozoa</taxon>
        <taxon>Arthropoda</taxon>
        <taxon>Hexapoda</taxon>
        <taxon>Insecta</taxon>
        <taxon>Pterygota</taxon>
        <taxon>Neoptera</taxon>
        <taxon>Endopterygota</taxon>
        <taxon>Coleoptera</taxon>
        <taxon>Polyphaga</taxon>
        <taxon>Cucujiformia</taxon>
        <taxon>Coccinelloidea</taxon>
        <taxon>Coccinellidae</taxon>
        <taxon>Scymninae</taxon>
        <taxon>Scymnini</taxon>
        <taxon>Cryptolaemus</taxon>
    </lineage>
</organism>
<reference evidence="2 3" key="1">
    <citation type="journal article" date="2021" name="BMC Biol.">
        <title>Horizontally acquired antibacterial genes associated with adaptive radiation of ladybird beetles.</title>
        <authorList>
            <person name="Li H.S."/>
            <person name="Tang X.F."/>
            <person name="Huang Y.H."/>
            <person name="Xu Z.Y."/>
            <person name="Chen M.L."/>
            <person name="Du X.Y."/>
            <person name="Qiu B.Y."/>
            <person name="Chen P.T."/>
            <person name="Zhang W."/>
            <person name="Slipinski A."/>
            <person name="Escalona H.E."/>
            <person name="Waterhouse R.M."/>
            <person name="Zwick A."/>
            <person name="Pang H."/>
        </authorList>
    </citation>
    <scope>NUCLEOTIDE SEQUENCE [LARGE SCALE GENOMIC DNA]</scope>
    <source>
        <strain evidence="2">SYSU2018</strain>
    </source>
</reference>
<evidence type="ECO:0000313" key="2">
    <source>
        <dbReference type="EMBL" id="KAL3279756.1"/>
    </source>
</evidence>
<evidence type="ECO:0000313" key="3">
    <source>
        <dbReference type="Proteomes" id="UP001516400"/>
    </source>
</evidence>
<evidence type="ECO:0000256" key="1">
    <source>
        <dbReference type="SAM" id="MobiDB-lite"/>
    </source>
</evidence>
<name>A0ABD2NLZ7_9CUCU</name>
<feature type="compositionally biased region" description="Basic and acidic residues" evidence="1">
    <location>
        <begin position="202"/>
        <end position="215"/>
    </location>
</feature>
<dbReference type="Proteomes" id="UP001516400">
    <property type="component" value="Unassembled WGS sequence"/>
</dbReference>
<protein>
    <submittedName>
        <fullName evidence="2">Uncharacterized protein</fullName>
    </submittedName>
</protein>
<gene>
    <name evidence="2" type="ORF">HHI36_017264</name>
</gene>
<feature type="compositionally biased region" description="Polar residues" evidence="1">
    <location>
        <begin position="216"/>
        <end position="230"/>
    </location>
</feature>